<gene>
    <name evidence="2" type="ORF">PR048_025717</name>
</gene>
<feature type="region of interest" description="Disordered" evidence="1">
    <location>
        <begin position="195"/>
        <end position="216"/>
    </location>
</feature>
<name>A0ABQ9GJA5_9NEOP</name>
<accession>A0ABQ9GJA5</accession>
<protein>
    <submittedName>
        <fullName evidence="2">Uncharacterized protein</fullName>
    </submittedName>
</protein>
<dbReference type="Proteomes" id="UP001159363">
    <property type="component" value="Chromosome 10"/>
</dbReference>
<keyword evidence="3" id="KW-1185">Reference proteome</keyword>
<sequence length="808" mass="90538">MDCMMLKHESCTRFRDANFGFNLACVDVRMTCYSGKNYNLSSFICASSKTRSGTLIAPPREQPITCQPPAPELCRVRQPDTHEPTDTKCQFAHEGDERSAEPRLPASFCSFFGPRIAGAIRVILSRGTRVPSPLRAGLSELARINPVVLRLSYIQRRPYNLIHGKSMAKFNTRSCRSLARDRLYASSTSKSAISECEGVRTEQNDRSPGNGLSYRDISARTGHAATTVMRVWNQWIEESHTQRQADLWQPCESMNDGYHCFPGLHVRLTCRQSNTSAIRLVGNRQLVPHGPPSTTDDALWTRIQTVGMEIPQVLFDSMPRRVVVGVVDISLDSYHGESDSIPGGANPGFLHARSQIIYCHNFEWGANIVFLEVTLSPGLGPFLKVQMEKESERKEDKCDKGLEALSGVCGQPVRRCEGFLLGKMLYWECFEIHEDSSPFLLEPVHELSNGFWPHLTSPHPAIQFVLKMFYTVEVGALGRSVQSANIVMGARPFSYQSSLFALPLRGDLLRQYWSVQIDCRATGIKTGYKLFTRAFCWLSSSTLVVNSNCIVNGEDKRRGKKEVVTDKLRHDTRDSPALAPEQTGANLAAPPALKSPTVFSLVLVAPTTLLRKCVRQAFSQLGVFERGRTVVGLRDAGWMSRRTARHLDRSAYTVSRCWTQESTHTRREGSGGRPLLITRREDSSIVRQASSTHQAFLRNHPWTRRGSWMHAGVHEYHIQARRITILSECRRLQDLSLETFRPAPNCGAEHRPSERCQGTGCHFLQFTHPIRGDGMNPDGTAIRPRNSVAMSTTLPGAVRQPHSRACRC</sequence>
<reference evidence="2 3" key="1">
    <citation type="submission" date="2023-02" db="EMBL/GenBank/DDBJ databases">
        <title>LHISI_Scaffold_Assembly.</title>
        <authorList>
            <person name="Stuart O.P."/>
            <person name="Cleave R."/>
            <person name="Magrath M.J.L."/>
            <person name="Mikheyev A.S."/>
        </authorList>
    </citation>
    <scope>NUCLEOTIDE SEQUENCE [LARGE SCALE GENOMIC DNA]</scope>
    <source>
        <strain evidence="2">Daus_M_001</strain>
        <tissue evidence="2">Leg muscle</tissue>
    </source>
</reference>
<comment type="caution">
    <text evidence="2">The sequence shown here is derived from an EMBL/GenBank/DDBJ whole genome shotgun (WGS) entry which is preliminary data.</text>
</comment>
<evidence type="ECO:0000313" key="2">
    <source>
        <dbReference type="EMBL" id="KAJ8872115.1"/>
    </source>
</evidence>
<organism evidence="2 3">
    <name type="scientific">Dryococelus australis</name>
    <dbReference type="NCBI Taxonomy" id="614101"/>
    <lineage>
        <taxon>Eukaryota</taxon>
        <taxon>Metazoa</taxon>
        <taxon>Ecdysozoa</taxon>
        <taxon>Arthropoda</taxon>
        <taxon>Hexapoda</taxon>
        <taxon>Insecta</taxon>
        <taxon>Pterygota</taxon>
        <taxon>Neoptera</taxon>
        <taxon>Polyneoptera</taxon>
        <taxon>Phasmatodea</taxon>
        <taxon>Verophasmatodea</taxon>
        <taxon>Anareolatae</taxon>
        <taxon>Phasmatidae</taxon>
        <taxon>Eurycanthinae</taxon>
        <taxon>Dryococelus</taxon>
    </lineage>
</organism>
<proteinExistence type="predicted"/>
<evidence type="ECO:0000256" key="1">
    <source>
        <dbReference type="SAM" id="MobiDB-lite"/>
    </source>
</evidence>
<dbReference type="EMBL" id="JARBHB010000011">
    <property type="protein sequence ID" value="KAJ8872115.1"/>
    <property type="molecule type" value="Genomic_DNA"/>
</dbReference>
<evidence type="ECO:0000313" key="3">
    <source>
        <dbReference type="Proteomes" id="UP001159363"/>
    </source>
</evidence>